<name>A0A821QVD3_9BILA</name>
<protein>
    <submittedName>
        <fullName evidence="2">Uncharacterized protein</fullName>
    </submittedName>
</protein>
<keyword evidence="3" id="KW-1185">Reference proteome</keyword>
<feature type="non-terminal residue" evidence="2">
    <location>
        <position position="67"/>
    </location>
</feature>
<evidence type="ECO:0000256" key="1">
    <source>
        <dbReference type="SAM" id="MobiDB-lite"/>
    </source>
</evidence>
<gene>
    <name evidence="2" type="ORF">UJA718_LOCUS42648</name>
</gene>
<feature type="region of interest" description="Disordered" evidence="1">
    <location>
        <begin position="21"/>
        <end position="46"/>
    </location>
</feature>
<evidence type="ECO:0000313" key="2">
    <source>
        <dbReference type="EMBL" id="CAF4831721.1"/>
    </source>
</evidence>
<evidence type="ECO:0000313" key="3">
    <source>
        <dbReference type="Proteomes" id="UP000663873"/>
    </source>
</evidence>
<proteinExistence type="predicted"/>
<dbReference type="AlphaFoldDB" id="A0A821QVD3"/>
<feature type="non-terminal residue" evidence="2">
    <location>
        <position position="1"/>
    </location>
</feature>
<organism evidence="2 3">
    <name type="scientific">Rotaria socialis</name>
    <dbReference type="NCBI Taxonomy" id="392032"/>
    <lineage>
        <taxon>Eukaryota</taxon>
        <taxon>Metazoa</taxon>
        <taxon>Spiralia</taxon>
        <taxon>Gnathifera</taxon>
        <taxon>Rotifera</taxon>
        <taxon>Eurotatoria</taxon>
        <taxon>Bdelloidea</taxon>
        <taxon>Philodinida</taxon>
        <taxon>Philodinidae</taxon>
        <taxon>Rotaria</taxon>
    </lineage>
</organism>
<dbReference type="EMBL" id="CAJOBP010055666">
    <property type="protein sequence ID" value="CAF4831721.1"/>
    <property type="molecule type" value="Genomic_DNA"/>
</dbReference>
<accession>A0A821QVD3</accession>
<dbReference type="Proteomes" id="UP000663873">
    <property type="component" value="Unassembled WGS sequence"/>
</dbReference>
<comment type="caution">
    <text evidence="2">The sequence shown here is derived from an EMBL/GenBank/DDBJ whole genome shotgun (WGS) entry which is preliminary data.</text>
</comment>
<sequence>EILKGVQLGQSIKDVVGKFPRATSTRVETGDSHHGAPSTNSDDKESEILYDRLLDDFEEEDEADVSS</sequence>
<reference evidence="2" key="1">
    <citation type="submission" date="2021-02" db="EMBL/GenBank/DDBJ databases">
        <authorList>
            <person name="Nowell W R."/>
        </authorList>
    </citation>
    <scope>NUCLEOTIDE SEQUENCE</scope>
</reference>